<dbReference type="Pfam" id="PF07288">
    <property type="entry name" value="RpoY"/>
    <property type="match status" value="1"/>
</dbReference>
<evidence type="ECO:0000313" key="7">
    <source>
        <dbReference type="Proteomes" id="UP001595989"/>
    </source>
</evidence>
<evidence type="ECO:0000256" key="4">
    <source>
        <dbReference type="ARBA" id="ARBA00023163"/>
    </source>
</evidence>
<evidence type="ECO:0000256" key="1">
    <source>
        <dbReference type="ARBA" id="ARBA00022478"/>
    </source>
</evidence>
<keyword evidence="1 5" id="KW-0240">DNA-directed RNA polymerase</keyword>
<dbReference type="Proteomes" id="UP001595989">
    <property type="component" value="Unassembled WGS sequence"/>
</dbReference>
<comment type="catalytic activity">
    <reaction evidence="5">
        <text>RNA(n) + a ribonucleoside 5'-triphosphate = RNA(n+1) + diphosphate</text>
        <dbReference type="Rhea" id="RHEA:21248"/>
        <dbReference type="Rhea" id="RHEA-COMP:14527"/>
        <dbReference type="Rhea" id="RHEA-COMP:17342"/>
        <dbReference type="ChEBI" id="CHEBI:33019"/>
        <dbReference type="ChEBI" id="CHEBI:61557"/>
        <dbReference type="ChEBI" id="CHEBI:140395"/>
        <dbReference type="EC" id="2.7.7.6"/>
    </reaction>
</comment>
<dbReference type="RefSeq" id="WP_390292896.1">
    <property type="nucleotide sequence ID" value="NZ_JBHSFU010000003.1"/>
</dbReference>
<evidence type="ECO:0000256" key="2">
    <source>
        <dbReference type="ARBA" id="ARBA00022679"/>
    </source>
</evidence>
<keyword evidence="2 5" id="KW-0808">Transferase</keyword>
<evidence type="ECO:0000256" key="3">
    <source>
        <dbReference type="ARBA" id="ARBA00022695"/>
    </source>
</evidence>
<evidence type="ECO:0000313" key="6">
    <source>
        <dbReference type="EMBL" id="MFC4556956.1"/>
    </source>
</evidence>
<evidence type="ECO:0000256" key="5">
    <source>
        <dbReference type="HAMAP-Rule" id="MF_01553"/>
    </source>
</evidence>
<reference evidence="7" key="1">
    <citation type="journal article" date="2019" name="Int. J. Syst. Evol. Microbiol.">
        <title>The Global Catalogue of Microorganisms (GCM) 10K type strain sequencing project: providing services to taxonomists for standard genome sequencing and annotation.</title>
        <authorList>
            <consortium name="The Broad Institute Genomics Platform"/>
            <consortium name="The Broad Institute Genome Sequencing Center for Infectious Disease"/>
            <person name="Wu L."/>
            <person name="Ma J."/>
        </authorList>
    </citation>
    <scope>NUCLEOTIDE SEQUENCE [LARGE SCALE GENOMIC DNA]</scope>
    <source>
        <strain evidence="7">CGMCC 4.7426</strain>
    </source>
</reference>
<dbReference type="EC" id="2.7.7.6" evidence="5"/>
<sequence length="70" mass="8591">MIYKVFYQEQRGEVPVRERTQSLYIEADSEKEVRNKLFDRNYNIEFIHPLNEAHLNYEKQSDHFKLENAQ</sequence>
<comment type="caution">
    <text evidence="6">The sequence shown here is derived from an EMBL/GenBank/DDBJ whole genome shotgun (WGS) entry which is preliminary data.</text>
</comment>
<keyword evidence="4 5" id="KW-0804">Transcription</keyword>
<comment type="function">
    <text evidence="5">A non-essential component of RNA polymerase (RNAP).</text>
</comment>
<dbReference type="InterPro" id="IPR009907">
    <property type="entry name" value="RpoY"/>
</dbReference>
<keyword evidence="3 5" id="KW-0548">Nucleotidyltransferase</keyword>
<organism evidence="6 7">
    <name type="scientific">Virgibacillus kekensis</name>
    <dbReference type="NCBI Taxonomy" id="202261"/>
    <lineage>
        <taxon>Bacteria</taxon>
        <taxon>Bacillati</taxon>
        <taxon>Bacillota</taxon>
        <taxon>Bacilli</taxon>
        <taxon>Bacillales</taxon>
        <taxon>Bacillaceae</taxon>
        <taxon>Virgibacillus</taxon>
    </lineage>
</organism>
<proteinExistence type="inferred from homology"/>
<dbReference type="HAMAP" id="MF_01553">
    <property type="entry name" value="RNApol_bact_RpoY"/>
    <property type="match status" value="1"/>
</dbReference>
<name>A0ABV9DF02_9BACI</name>
<dbReference type="EMBL" id="JBHSFU010000003">
    <property type="protein sequence ID" value="MFC4556956.1"/>
    <property type="molecule type" value="Genomic_DNA"/>
</dbReference>
<dbReference type="Gene3D" id="3.10.20.730">
    <property type="entry name" value="RNAP, epsilon subunit-like"/>
    <property type="match status" value="1"/>
</dbReference>
<protein>
    <recommendedName>
        <fullName evidence="5">DNA-directed RNA polymerase subunit epsilon</fullName>
        <shortName evidence="5">RNAP epsilon subunit</shortName>
        <ecNumber evidence="5">2.7.7.6</ecNumber>
    </recommendedName>
    <alternativeName>
        <fullName evidence="5">RNA polymerase epsilon subunit</fullName>
    </alternativeName>
    <alternativeName>
        <fullName evidence="5">Transcriptase subunit epsilon</fullName>
    </alternativeName>
</protein>
<dbReference type="GO" id="GO:0003899">
    <property type="term" value="F:DNA-directed RNA polymerase activity"/>
    <property type="evidence" value="ECO:0007669"/>
    <property type="project" value="UniProtKB-EC"/>
</dbReference>
<keyword evidence="7" id="KW-1185">Reference proteome</keyword>
<gene>
    <name evidence="5" type="primary">rpoY</name>
    <name evidence="6" type="ORF">ACFO3D_01880</name>
</gene>
<comment type="similarity">
    <text evidence="5">Belongs to the RNA polymerase subunit epsilon family.</text>
</comment>
<dbReference type="NCBIfam" id="NF010188">
    <property type="entry name" value="PRK13667.1"/>
    <property type="match status" value="1"/>
</dbReference>
<comment type="subunit">
    <text evidence="5">RNAP is composed of a core of 2 alpha, a beta and a beta' subunit. The core is associated with a delta subunit, and at least one of epsilon or omega. When a sigma factor is associated with the core the holoenzyme is formed, which can initiate transcription.</text>
</comment>
<accession>A0ABV9DF02</accession>